<evidence type="ECO:0000256" key="5">
    <source>
        <dbReference type="ARBA" id="ARBA00022692"/>
    </source>
</evidence>
<dbReference type="AlphaFoldDB" id="A0A1Z1FHH7"/>
<keyword evidence="10 11" id="KW-0998">Cell outer membrane</keyword>
<keyword evidence="6" id="KW-0408">Iron</keyword>
<dbReference type="PANTHER" id="PTHR32552">
    <property type="entry name" value="FERRICHROME IRON RECEPTOR-RELATED"/>
    <property type="match status" value="1"/>
</dbReference>
<proteinExistence type="inferred from homology"/>
<keyword evidence="4" id="KW-0410">Iron transport</keyword>
<evidence type="ECO:0000256" key="4">
    <source>
        <dbReference type="ARBA" id="ARBA00022496"/>
    </source>
</evidence>
<dbReference type="Gene3D" id="2.40.170.20">
    <property type="entry name" value="TonB-dependent receptor, beta-barrel domain"/>
    <property type="match status" value="1"/>
</dbReference>
<dbReference type="PROSITE" id="PS52016">
    <property type="entry name" value="TONB_DEPENDENT_REC_3"/>
    <property type="match status" value="1"/>
</dbReference>
<protein>
    <submittedName>
        <fullName evidence="16">TonB-dependent receptor</fullName>
    </submittedName>
</protein>
<keyword evidence="16" id="KW-0614">Plasmid</keyword>
<evidence type="ECO:0000256" key="10">
    <source>
        <dbReference type="ARBA" id="ARBA00023237"/>
    </source>
</evidence>
<evidence type="ECO:0000313" key="17">
    <source>
        <dbReference type="EMBL" id="QNE07621.1"/>
    </source>
</evidence>
<dbReference type="Pfam" id="PF07715">
    <property type="entry name" value="Plug"/>
    <property type="match status" value="1"/>
</dbReference>
<gene>
    <name evidence="16" type="ORF">A9D14_16885</name>
    <name evidence="17" type="ORF">H4O24_16600</name>
</gene>
<keyword evidence="3 11" id="KW-1134">Transmembrane beta strand</keyword>
<accession>A0A1Z1FHH7</accession>
<dbReference type="GO" id="GO:0009279">
    <property type="term" value="C:cell outer membrane"/>
    <property type="evidence" value="ECO:0007669"/>
    <property type="project" value="UniProtKB-SubCell"/>
</dbReference>
<evidence type="ECO:0000256" key="11">
    <source>
        <dbReference type="PROSITE-ProRule" id="PRU01360"/>
    </source>
</evidence>
<dbReference type="STRING" id="450378.GCA_001661675_03394"/>
<reference evidence="16 18" key="1">
    <citation type="submission" date="2017-01" db="EMBL/GenBank/DDBJ databases">
        <title>Complete genome sequence of esterase-producing bacterium Croceicoccus marinus E4A9.</title>
        <authorList>
            <person name="Wu Y.-H."/>
            <person name="Cheng H."/>
            <person name="Xu L."/>
            <person name="Huo Y.-Y."/>
            <person name="Wang C.-S."/>
            <person name="Xu X.-W."/>
        </authorList>
    </citation>
    <scope>NUCLEOTIDE SEQUENCE [LARGE SCALE GENOMIC DNA]</scope>
    <source>
        <strain evidence="16 18">E4A9</strain>
        <plasmid evidence="16">pCME4A9I</plasmid>
        <plasmid evidence="18">Plasmid pcme4a9i</plasmid>
    </source>
</reference>
<comment type="subcellular location">
    <subcellularLocation>
        <location evidence="1 11">Cell outer membrane</location>
        <topology evidence="1 11">Multi-pass membrane protein</topology>
    </subcellularLocation>
</comment>
<dbReference type="InterPro" id="IPR012910">
    <property type="entry name" value="Plug_dom"/>
</dbReference>
<dbReference type="CDD" id="cd01347">
    <property type="entry name" value="ligand_gated_channel"/>
    <property type="match status" value="1"/>
</dbReference>
<evidence type="ECO:0000313" key="19">
    <source>
        <dbReference type="Proteomes" id="UP000515297"/>
    </source>
</evidence>
<dbReference type="KEGG" id="cman:A9D14_16885"/>
<keyword evidence="2 11" id="KW-0813">Transport</keyword>
<feature type="signal peptide" evidence="13">
    <location>
        <begin position="1"/>
        <end position="25"/>
    </location>
</feature>
<evidence type="ECO:0000256" key="1">
    <source>
        <dbReference type="ARBA" id="ARBA00004571"/>
    </source>
</evidence>
<keyword evidence="13" id="KW-0732">Signal</keyword>
<dbReference type="Pfam" id="PF00593">
    <property type="entry name" value="TonB_dep_Rec_b-barrel"/>
    <property type="match status" value="1"/>
</dbReference>
<evidence type="ECO:0000256" key="6">
    <source>
        <dbReference type="ARBA" id="ARBA00023004"/>
    </source>
</evidence>
<keyword evidence="16" id="KW-0675">Receptor</keyword>
<comment type="similarity">
    <text evidence="11 12">Belongs to the TonB-dependent receptor family.</text>
</comment>
<dbReference type="EMBL" id="CP060053">
    <property type="protein sequence ID" value="QNE07621.1"/>
    <property type="molecule type" value="Genomic_DNA"/>
</dbReference>
<feature type="domain" description="TonB-dependent receptor plug" evidence="15">
    <location>
        <begin position="68"/>
        <end position="178"/>
    </location>
</feature>
<evidence type="ECO:0000256" key="9">
    <source>
        <dbReference type="ARBA" id="ARBA00023136"/>
    </source>
</evidence>
<evidence type="ECO:0000256" key="8">
    <source>
        <dbReference type="ARBA" id="ARBA00023077"/>
    </source>
</evidence>
<dbReference type="OrthoDB" id="9760333at2"/>
<dbReference type="InterPro" id="IPR000531">
    <property type="entry name" value="Beta-barrel_TonB"/>
</dbReference>
<evidence type="ECO:0000256" key="12">
    <source>
        <dbReference type="RuleBase" id="RU003357"/>
    </source>
</evidence>
<geneLocation type="plasmid" evidence="18">
    <name>pcme4a9i</name>
</geneLocation>
<dbReference type="InterPro" id="IPR039426">
    <property type="entry name" value="TonB-dep_rcpt-like"/>
</dbReference>
<name>A0A1Z1FHH7_9SPHN</name>
<keyword evidence="9 11" id="KW-0472">Membrane</keyword>
<evidence type="ECO:0000313" key="16">
    <source>
        <dbReference type="EMBL" id="ARU18180.1"/>
    </source>
</evidence>
<evidence type="ECO:0000256" key="3">
    <source>
        <dbReference type="ARBA" id="ARBA00022452"/>
    </source>
</evidence>
<evidence type="ECO:0000256" key="13">
    <source>
        <dbReference type="SAM" id="SignalP"/>
    </source>
</evidence>
<keyword evidence="18" id="KW-1185">Reference proteome</keyword>
<keyword evidence="5 11" id="KW-0812">Transmembrane</keyword>
<reference evidence="17 19" key="2">
    <citation type="submission" date="2020-08" db="EMBL/GenBank/DDBJ databases">
        <authorList>
            <person name="Liu G."/>
            <person name="Sun C."/>
        </authorList>
    </citation>
    <scope>NUCLEOTIDE SEQUENCE [LARGE SCALE GENOMIC DNA]</scope>
    <source>
        <strain evidence="17 19">OT19</strain>
        <plasmid evidence="17 19">plas1</plasmid>
    </source>
</reference>
<organism evidence="16 18">
    <name type="scientific">Croceicoccus marinus</name>
    <dbReference type="NCBI Taxonomy" id="450378"/>
    <lineage>
        <taxon>Bacteria</taxon>
        <taxon>Pseudomonadati</taxon>
        <taxon>Pseudomonadota</taxon>
        <taxon>Alphaproteobacteria</taxon>
        <taxon>Sphingomonadales</taxon>
        <taxon>Erythrobacteraceae</taxon>
        <taxon>Croceicoccus</taxon>
    </lineage>
</organism>
<dbReference type="EMBL" id="CP019603">
    <property type="protein sequence ID" value="ARU18180.1"/>
    <property type="molecule type" value="Genomic_DNA"/>
</dbReference>
<evidence type="ECO:0000256" key="7">
    <source>
        <dbReference type="ARBA" id="ARBA00023065"/>
    </source>
</evidence>
<feature type="domain" description="TonB-dependent receptor-like beta-barrel" evidence="14">
    <location>
        <begin position="310"/>
        <end position="744"/>
    </location>
</feature>
<evidence type="ECO:0000259" key="15">
    <source>
        <dbReference type="Pfam" id="PF07715"/>
    </source>
</evidence>
<dbReference type="SUPFAM" id="SSF56935">
    <property type="entry name" value="Porins"/>
    <property type="match status" value="1"/>
</dbReference>
<sequence>MNRAMRRAGMHAGAAVMALAMPAVAAAADAAETAAQDGAAQNEPVRVERVQNPADIVVTAQKRTELLAEIPQSISVVGEDTLERQQARSFSDYAELVPSLSITQSNPGETRVILRGINTGSVGSTVAIYVDDTPFGSSSSLGNAAVLAGDFDTFDLQRVEVLRGPQGTLYGSNSLGGVIRFVTNRPALGEYEMRAQAGVEFVDGGGTGWSGNALVNVPVGDTIAIRASGFYRRQAGFVDIIGRDFEKEADEADIYGGRISALFQPSDALSLRLTAIAQNIRAGSPSSYEADPVTKQPITTDPFTGEALSGLSRVEFFPDDNDVDYRLYNGTLDFDLGFATLTSVTSYGTLEQDQTTDNTIGFGPTVTFVYQALGGRTDTIGAILAAPLEQEKFTQEVRLSSQDSEVFEWQVGGYYTDEKVELHQELIPFVQDTGELFDPTLLGFADLLTLDLNSDYEEIAGFANAELHITPRWEVGGGIRYSHNEQNVVQIEQGAFQPLQGLPSPNITDGESSENVFTWSASTRYELGDLSSVYARVAKGYRPGGPNVIPPGAGPDFPVQYDADTLISYEIGLRGETADRSFAFDGAVYYLDWNDILIFGAFDSAIGPVGANDNGGGARVYGAEVSATLRPTAGLQLAINGAYNDAKLTDDTPPVTGGLDGDELPYTPKLSTTLSLDYEWALGGDALAFVGGDVQLISDQSAAFDPAYRATFGRRLDLDGYEKVDLRAGVDFGAFSVTAYARNLTNSLGLSNVGEFGTRPGTLVSASPIRPRTIGLSLAAGF</sequence>
<evidence type="ECO:0000256" key="2">
    <source>
        <dbReference type="ARBA" id="ARBA00022448"/>
    </source>
</evidence>
<dbReference type="Proteomes" id="UP000515297">
    <property type="component" value="Plasmid plas1"/>
</dbReference>
<geneLocation type="plasmid" evidence="16">
    <name>pCME4A9I</name>
</geneLocation>
<feature type="chain" id="PRO_5036030723" evidence="13">
    <location>
        <begin position="26"/>
        <end position="782"/>
    </location>
</feature>
<geneLocation type="plasmid" evidence="17 19">
    <name>plas1</name>
</geneLocation>
<dbReference type="GO" id="GO:0006826">
    <property type="term" value="P:iron ion transport"/>
    <property type="evidence" value="ECO:0007669"/>
    <property type="project" value="UniProtKB-KW"/>
</dbReference>
<keyword evidence="7" id="KW-0406">Ion transport</keyword>
<dbReference type="Proteomes" id="UP000195807">
    <property type="component" value="Plasmid pCME4A9I"/>
</dbReference>
<dbReference type="InterPro" id="IPR036942">
    <property type="entry name" value="Beta-barrel_TonB_sf"/>
</dbReference>
<keyword evidence="8 12" id="KW-0798">TonB box</keyword>
<dbReference type="PANTHER" id="PTHR32552:SF81">
    <property type="entry name" value="TONB-DEPENDENT OUTER MEMBRANE RECEPTOR"/>
    <property type="match status" value="1"/>
</dbReference>
<evidence type="ECO:0000259" key="14">
    <source>
        <dbReference type="Pfam" id="PF00593"/>
    </source>
</evidence>
<evidence type="ECO:0000313" key="18">
    <source>
        <dbReference type="Proteomes" id="UP000195807"/>
    </source>
</evidence>